<protein>
    <submittedName>
        <fullName evidence="3">Serine hydrolase</fullName>
    </submittedName>
</protein>
<dbReference type="PANTHER" id="PTHR46825:SF15">
    <property type="entry name" value="BETA-LACTAMASE-RELATED DOMAIN-CONTAINING PROTEIN"/>
    <property type="match status" value="1"/>
</dbReference>
<feature type="signal peptide" evidence="1">
    <location>
        <begin position="1"/>
        <end position="21"/>
    </location>
</feature>
<dbReference type="Pfam" id="PF00144">
    <property type="entry name" value="Beta-lactamase"/>
    <property type="match status" value="1"/>
</dbReference>
<dbReference type="InterPro" id="IPR001466">
    <property type="entry name" value="Beta-lactam-related"/>
</dbReference>
<evidence type="ECO:0000256" key="1">
    <source>
        <dbReference type="SAM" id="SignalP"/>
    </source>
</evidence>
<dbReference type="EMBL" id="CP012900">
    <property type="protein sequence ID" value="ALJ27598.1"/>
    <property type="molecule type" value="Genomic_DNA"/>
</dbReference>
<name>A0A0S1AXQ5_9GAMM</name>
<accession>A0A0S1AXQ5</accession>
<keyword evidence="4" id="KW-1185">Reference proteome</keyword>
<dbReference type="Gene3D" id="3.40.710.10">
    <property type="entry name" value="DD-peptidase/beta-lactamase superfamily"/>
    <property type="match status" value="1"/>
</dbReference>
<proteinExistence type="predicted"/>
<evidence type="ECO:0000313" key="4">
    <source>
        <dbReference type="Proteomes" id="UP000061010"/>
    </source>
</evidence>
<dbReference type="KEGG" id="sacz:AOT14_11870"/>
<dbReference type="AlphaFoldDB" id="A0A0S1AXQ5"/>
<keyword evidence="3" id="KW-0378">Hydrolase</keyword>
<dbReference type="InterPro" id="IPR012338">
    <property type="entry name" value="Beta-lactam/transpept-like"/>
</dbReference>
<feature type="chain" id="PRO_5006588573" evidence="1">
    <location>
        <begin position="22"/>
        <end position="507"/>
    </location>
</feature>
<dbReference type="GO" id="GO:0016787">
    <property type="term" value="F:hydrolase activity"/>
    <property type="evidence" value="ECO:0007669"/>
    <property type="project" value="UniProtKB-KW"/>
</dbReference>
<reference evidence="3 4" key="1">
    <citation type="journal article" date="2015" name="Genome Announc.">
        <title>Complete Genome Sequencing of Stenotrophomonas acidaminiphila ZAC14D2_NAIMI4_2, a Multidrug-Resistant Strain Isolated from Sediments of a Polluted River in Mexico, Uncovers New Antibiotic Resistance Genes and a Novel Class-II Lasso Peptide Biosynthesis Gene Cluster.</title>
        <authorList>
            <person name="Vinuesa P."/>
            <person name="Ochoa-Sanchez L.E."/>
        </authorList>
    </citation>
    <scope>NUCLEOTIDE SEQUENCE [LARGE SCALE GENOMIC DNA]</scope>
    <source>
        <strain evidence="3 4">ZAC14D2_NAIMI4_2</strain>
    </source>
</reference>
<dbReference type="PATRIC" id="fig|128780.6.peg.1188"/>
<sequence precursor="true">MRLTVLGLLFGFILPLSAAQAASAEQAAHHLRQFLDGIPGLGPGYAVVVVDRERQLLGYTRGQRNAASGAPLAMHTPMYIASQTKSYMGLLAHLLDRRGVLRLDSTLAEHWPQLRLPGGVDPAAWTLADLLNHRVPLSADAITVLEAYVQAPDPALYPQLLGTLASARPQGFDYDNLGYTIYAAILQQHTGRSWQAWLRDELFLPLRMSDTATRTSTFDPAQLAYNHQWLGPADGWRVVEPKPDAIMHAAGGMMTSPRDLGRWLRLQLGGAAPAGFDVAAVEAAHAIGAQVQRTARNAYELPCVGYAFGWNVCDFEGHVLYIHGGSYTGARSMMAFSPDLGVGIGVFSNADNATGWLTSRTVVQFFQYLVDHPQAASWATTRQRMYPQRAAAQLHDQRERQAQVRAQPLWQAWAWHPDAATRAAYAGRFRGERLPVEAVVASEADLLRLRIGALDRALQPAAVDLFGAQAGPLDVAEPLRFLRDANGQLSGFEFDGERYLRIAAGPG</sequence>
<feature type="domain" description="Beta-lactamase-related" evidence="2">
    <location>
        <begin position="43"/>
        <end position="352"/>
    </location>
</feature>
<dbReference type="SUPFAM" id="SSF56601">
    <property type="entry name" value="beta-lactamase/transpeptidase-like"/>
    <property type="match status" value="1"/>
</dbReference>
<keyword evidence="1" id="KW-0732">Signal</keyword>
<organism evidence="3 4">
    <name type="scientific">Stenotrophomonas acidaminiphila</name>
    <dbReference type="NCBI Taxonomy" id="128780"/>
    <lineage>
        <taxon>Bacteria</taxon>
        <taxon>Pseudomonadati</taxon>
        <taxon>Pseudomonadota</taxon>
        <taxon>Gammaproteobacteria</taxon>
        <taxon>Lysobacterales</taxon>
        <taxon>Lysobacteraceae</taxon>
        <taxon>Stenotrophomonas</taxon>
    </lineage>
</organism>
<evidence type="ECO:0000313" key="3">
    <source>
        <dbReference type="EMBL" id="ALJ27598.1"/>
    </source>
</evidence>
<dbReference type="InterPro" id="IPR050491">
    <property type="entry name" value="AmpC-like"/>
</dbReference>
<dbReference type="PANTHER" id="PTHR46825">
    <property type="entry name" value="D-ALANYL-D-ALANINE-CARBOXYPEPTIDASE/ENDOPEPTIDASE AMPH"/>
    <property type="match status" value="1"/>
</dbReference>
<evidence type="ECO:0000259" key="2">
    <source>
        <dbReference type="Pfam" id="PF00144"/>
    </source>
</evidence>
<gene>
    <name evidence="3" type="ORF">AOT14_11870</name>
</gene>
<dbReference type="Proteomes" id="UP000061010">
    <property type="component" value="Chromosome"/>
</dbReference>